<reference evidence="1 2" key="1">
    <citation type="submission" date="2017-03" db="EMBL/GenBank/DDBJ databases">
        <authorList>
            <person name="Afonso C.L."/>
            <person name="Miller P.J."/>
            <person name="Scott M.A."/>
            <person name="Spackman E."/>
            <person name="Goraichik I."/>
            <person name="Dimitrov K.M."/>
            <person name="Suarez D.L."/>
            <person name="Swayne D.E."/>
        </authorList>
    </citation>
    <scope>NUCLEOTIDE SEQUENCE [LARGE SCALE GENOMIC DNA]</scope>
    <source>
        <strain evidence="1">PRJEB14757</strain>
    </source>
</reference>
<sequence>MSILSNYNVHGGYPSQLNIKNIYKNRASFISCRKYFTLSGTVYQKNGYCVQESVTWQMKDAKNSYLK</sequence>
<gene>
    <name evidence="1" type="ORF">MTBBW1_10045</name>
</gene>
<evidence type="ECO:0000313" key="2">
    <source>
        <dbReference type="Proteomes" id="UP000191931"/>
    </source>
</evidence>
<dbReference type="Proteomes" id="UP000191931">
    <property type="component" value="Unassembled WGS sequence"/>
</dbReference>
<dbReference type="STRING" id="1246637.MTBBW1_10045"/>
<dbReference type="EMBL" id="FWEV01000001">
    <property type="protein sequence ID" value="SLM27386.1"/>
    <property type="molecule type" value="Genomic_DNA"/>
</dbReference>
<name>A0A1W1H4K2_9BACT</name>
<keyword evidence="2" id="KW-1185">Reference proteome</keyword>
<accession>A0A1W1H4K2</accession>
<organism evidence="1 2">
    <name type="scientific">Desulfamplus magnetovallimortis</name>
    <dbReference type="NCBI Taxonomy" id="1246637"/>
    <lineage>
        <taxon>Bacteria</taxon>
        <taxon>Pseudomonadati</taxon>
        <taxon>Thermodesulfobacteriota</taxon>
        <taxon>Desulfobacteria</taxon>
        <taxon>Desulfobacterales</taxon>
        <taxon>Desulfobacteraceae</taxon>
        <taxon>Desulfamplus</taxon>
    </lineage>
</organism>
<evidence type="ECO:0000313" key="1">
    <source>
        <dbReference type="EMBL" id="SLM27386.1"/>
    </source>
</evidence>
<proteinExistence type="predicted"/>
<protein>
    <submittedName>
        <fullName evidence="1">Uncharacterized protein</fullName>
    </submittedName>
</protein>
<dbReference type="AlphaFoldDB" id="A0A1W1H4K2"/>